<comment type="catalytic activity">
    <reaction evidence="14 15">
        <text>N-succinyl-(2S,6S)-2,6-diaminopimelate + H2O = (2S,6S)-2,6-diaminopimelate + succinate</text>
        <dbReference type="Rhea" id="RHEA:22608"/>
        <dbReference type="ChEBI" id="CHEBI:15377"/>
        <dbReference type="ChEBI" id="CHEBI:30031"/>
        <dbReference type="ChEBI" id="CHEBI:57609"/>
        <dbReference type="ChEBI" id="CHEBI:58087"/>
        <dbReference type="EC" id="3.5.1.18"/>
    </reaction>
</comment>
<dbReference type="GO" id="GO:0009089">
    <property type="term" value="P:lysine biosynthetic process via diaminopimelate"/>
    <property type="evidence" value="ECO:0007669"/>
    <property type="project" value="UniProtKB-UniRule"/>
</dbReference>
<dbReference type="GO" id="GO:0050897">
    <property type="term" value="F:cobalt ion binding"/>
    <property type="evidence" value="ECO:0007669"/>
    <property type="project" value="UniProtKB-UniRule"/>
</dbReference>
<evidence type="ECO:0000256" key="7">
    <source>
        <dbReference type="ARBA" id="ARBA00022723"/>
    </source>
</evidence>
<evidence type="ECO:0000256" key="11">
    <source>
        <dbReference type="ARBA" id="ARBA00023154"/>
    </source>
</evidence>
<dbReference type="EC" id="3.5.1.18" evidence="4 15"/>
<feature type="binding site" evidence="15">
    <location>
        <position position="141"/>
    </location>
    <ligand>
        <name>Zn(2+)</name>
        <dbReference type="ChEBI" id="CHEBI:29105"/>
        <label>2</label>
    </ligand>
</feature>
<reference evidence="17 18" key="1">
    <citation type="journal article" date="2008" name="Int. J. Syst. Evol. Microbiol.">
        <title>Amphritea japonica sp. nov. and Amphritea balenae sp. nov., isolated from the sediment adjacent to sperm whale carcasses off Kagoshima, Japan.</title>
        <authorList>
            <person name="Miyazaki M."/>
            <person name="Nogi Y."/>
            <person name="Fujiwara Y."/>
            <person name="Kawato M."/>
            <person name="Nagahama T."/>
            <person name="Kubokawa K."/>
            <person name="Horikoshi K."/>
        </authorList>
    </citation>
    <scope>NUCLEOTIDE SEQUENCE [LARGE SCALE GENOMIC DNA]</scope>
    <source>
        <strain evidence="17 18">ATCC BAA-1530</strain>
    </source>
</reference>
<evidence type="ECO:0000259" key="16">
    <source>
        <dbReference type="Pfam" id="PF07687"/>
    </source>
</evidence>
<dbReference type="Pfam" id="PF07687">
    <property type="entry name" value="M20_dimer"/>
    <property type="match status" value="1"/>
</dbReference>
<feature type="binding site" evidence="15">
    <location>
        <position position="355"/>
    </location>
    <ligand>
        <name>Zn(2+)</name>
        <dbReference type="ChEBI" id="CHEBI:29105"/>
        <label>2</label>
    </ligand>
</feature>
<evidence type="ECO:0000256" key="6">
    <source>
        <dbReference type="ARBA" id="ARBA00022605"/>
    </source>
</evidence>
<dbReference type="FunFam" id="3.40.630.10:FF:000005">
    <property type="entry name" value="Succinyl-diaminopimelate desuccinylase"/>
    <property type="match status" value="1"/>
</dbReference>
<comment type="subunit">
    <text evidence="3 15">Homodimer.</text>
</comment>
<dbReference type="PANTHER" id="PTHR43808">
    <property type="entry name" value="ACETYLORNITHINE DEACETYLASE"/>
    <property type="match status" value="1"/>
</dbReference>
<keyword evidence="7 15" id="KW-0479">Metal-binding</keyword>
<feature type="domain" description="Peptidase M20 dimerisation" evidence="16">
    <location>
        <begin position="182"/>
        <end position="286"/>
    </location>
</feature>
<keyword evidence="9 15" id="KW-0862">Zinc</keyword>
<keyword evidence="11 15" id="KW-0457">Lysine biosynthesis</keyword>
<evidence type="ECO:0000313" key="18">
    <source>
        <dbReference type="Proteomes" id="UP000595663"/>
    </source>
</evidence>
<evidence type="ECO:0000256" key="15">
    <source>
        <dbReference type="HAMAP-Rule" id="MF_01690"/>
    </source>
</evidence>
<dbReference type="CDD" id="cd03891">
    <property type="entry name" value="M20_DapE_proteobac"/>
    <property type="match status" value="1"/>
</dbReference>
<feature type="binding site" evidence="15">
    <location>
        <position position="106"/>
    </location>
    <ligand>
        <name>Zn(2+)</name>
        <dbReference type="ChEBI" id="CHEBI:29105"/>
        <label>2</label>
    </ligand>
</feature>
<evidence type="ECO:0000256" key="13">
    <source>
        <dbReference type="ARBA" id="ARBA00031891"/>
    </source>
</evidence>
<gene>
    <name evidence="15 17" type="primary">dapE</name>
    <name evidence="17" type="ORF">AMJAP_2887</name>
</gene>
<dbReference type="InterPro" id="IPR001261">
    <property type="entry name" value="ArgE/DapE_CS"/>
</dbReference>
<dbReference type="Proteomes" id="UP000595663">
    <property type="component" value="Chromosome"/>
</dbReference>
<keyword evidence="8 15" id="KW-0378">Hydrolase</keyword>
<dbReference type="GO" id="GO:0006526">
    <property type="term" value="P:L-arginine biosynthetic process"/>
    <property type="evidence" value="ECO:0007669"/>
    <property type="project" value="TreeGrafter"/>
</dbReference>
<evidence type="ECO:0000256" key="3">
    <source>
        <dbReference type="ARBA" id="ARBA00011738"/>
    </source>
</evidence>
<dbReference type="SUPFAM" id="SSF53187">
    <property type="entry name" value="Zn-dependent exopeptidases"/>
    <property type="match status" value="1"/>
</dbReference>
<keyword evidence="18" id="KW-1185">Reference proteome</keyword>
<keyword evidence="10 15" id="KW-0220">Diaminopimelate biosynthesis</keyword>
<evidence type="ECO:0000256" key="4">
    <source>
        <dbReference type="ARBA" id="ARBA00011921"/>
    </source>
</evidence>
<dbReference type="NCBIfam" id="NF009557">
    <property type="entry name" value="PRK13009.1"/>
    <property type="match status" value="1"/>
</dbReference>
<dbReference type="InterPro" id="IPR002933">
    <property type="entry name" value="Peptidase_M20"/>
</dbReference>
<evidence type="ECO:0000256" key="9">
    <source>
        <dbReference type="ARBA" id="ARBA00022833"/>
    </source>
</evidence>
<dbReference type="InterPro" id="IPR050072">
    <property type="entry name" value="Peptidase_M20A"/>
</dbReference>
<comment type="function">
    <text evidence="15">Catalyzes the hydrolysis of N-succinyl-L,L-diaminopimelic acid (SDAP), forming succinate and LL-2,6-diaminopimelate (DAP), an intermediate involved in the bacterial biosynthesis of lysine and meso-diaminopimelic acid, an essential component of bacterial cell walls.</text>
</comment>
<dbReference type="InterPro" id="IPR036264">
    <property type="entry name" value="Bact_exopeptidase_dim_dom"/>
</dbReference>
<accession>A0A7R6PDJ8</accession>
<feature type="binding site" evidence="15">
    <location>
        <position position="73"/>
    </location>
    <ligand>
        <name>Zn(2+)</name>
        <dbReference type="ChEBI" id="CHEBI:29105"/>
        <label>1</label>
    </ligand>
</feature>
<dbReference type="NCBIfam" id="TIGR01246">
    <property type="entry name" value="dapE_proteo"/>
    <property type="match status" value="1"/>
</dbReference>
<dbReference type="AlphaFoldDB" id="A0A7R6PDJ8"/>
<dbReference type="Pfam" id="PF01546">
    <property type="entry name" value="Peptidase_M20"/>
    <property type="match status" value="1"/>
</dbReference>
<organism evidence="17 18">
    <name type="scientific">Amphritea japonica ATCC BAA-1530</name>
    <dbReference type="NCBI Taxonomy" id="1278309"/>
    <lineage>
        <taxon>Bacteria</taxon>
        <taxon>Pseudomonadati</taxon>
        <taxon>Pseudomonadota</taxon>
        <taxon>Gammaproteobacteria</taxon>
        <taxon>Oceanospirillales</taxon>
        <taxon>Oceanospirillaceae</taxon>
        <taxon>Amphritea</taxon>
    </lineage>
</organism>
<proteinExistence type="inferred from homology"/>
<evidence type="ECO:0000256" key="14">
    <source>
        <dbReference type="ARBA" id="ARBA00051301"/>
    </source>
</evidence>
<dbReference type="GO" id="GO:0008777">
    <property type="term" value="F:acetylornithine deacetylase activity"/>
    <property type="evidence" value="ECO:0007669"/>
    <property type="project" value="TreeGrafter"/>
</dbReference>
<evidence type="ECO:0000256" key="5">
    <source>
        <dbReference type="ARBA" id="ARBA00022391"/>
    </source>
</evidence>
<dbReference type="OrthoDB" id="9809784at2"/>
<dbReference type="RefSeq" id="WP_019622621.1">
    <property type="nucleotide sequence ID" value="NZ_AP014545.1"/>
</dbReference>
<dbReference type="GO" id="GO:0008270">
    <property type="term" value="F:zinc ion binding"/>
    <property type="evidence" value="ECO:0007669"/>
    <property type="project" value="UniProtKB-UniRule"/>
</dbReference>
<dbReference type="EMBL" id="AP014545">
    <property type="protein sequence ID" value="BBB27473.1"/>
    <property type="molecule type" value="Genomic_DNA"/>
</dbReference>
<comment type="pathway">
    <text evidence="1 15">Amino-acid biosynthesis; L-lysine biosynthesis via DAP pathway; LL-2,6-diaminopimelate from (S)-tetrahydrodipicolinate (succinylase route): step 3/3.</text>
</comment>
<dbReference type="GO" id="GO:0019877">
    <property type="term" value="P:diaminopimelate biosynthetic process"/>
    <property type="evidence" value="ECO:0007669"/>
    <property type="project" value="UniProtKB-UniRule"/>
</dbReference>
<name>A0A7R6PDJ8_9GAMM</name>
<comment type="cofactor">
    <cofactor evidence="15">
        <name>Zn(2+)</name>
        <dbReference type="ChEBI" id="CHEBI:29105"/>
    </cofactor>
    <cofactor evidence="15">
        <name>Co(2+)</name>
        <dbReference type="ChEBI" id="CHEBI:48828"/>
    </cofactor>
    <text evidence="15">Binds 2 Zn(2+) or Co(2+) ions per subunit.</text>
</comment>
<protein>
    <recommendedName>
        <fullName evidence="5 15">Succinyl-diaminopimelate desuccinylase</fullName>
        <shortName evidence="15">SDAP desuccinylase</shortName>
        <ecNumber evidence="4 15">3.5.1.18</ecNumber>
    </recommendedName>
    <alternativeName>
        <fullName evidence="13 15">N-succinyl-LL-2,6-diaminoheptanedioate amidohydrolase</fullName>
    </alternativeName>
</protein>
<evidence type="ECO:0000256" key="10">
    <source>
        <dbReference type="ARBA" id="ARBA00022915"/>
    </source>
</evidence>
<dbReference type="SUPFAM" id="SSF55031">
    <property type="entry name" value="Bacterial exopeptidase dimerisation domain"/>
    <property type="match status" value="1"/>
</dbReference>
<evidence type="ECO:0000256" key="12">
    <source>
        <dbReference type="ARBA" id="ARBA00023285"/>
    </source>
</evidence>
<evidence type="ECO:0000313" key="17">
    <source>
        <dbReference type="EMBL" id="BBB27473.1"/>
    </source>
</evidence>
<comment type="similarity">
    <text evidence="2 15">Belongs to the peptidase M20A family. DapE subfamily.</text>
</comment>
<dbReference type="KEGG" id="ajp:AMJAP_2887"/>
<dbReference type="InterPro" id="IPR005941">
    <property type="entry name" value="DapE_proteobac"/>
</dbReference>
<feature type="active site" description="Proton acceptor" evidence="15">
    <location>
        <position position="140"/>
    </location>
</feature>
<dbReference type="PANTHER" id="PTHR43808:SF31">
    <property type="entry name" value="N-ACETYL-L-CITRULLINE DEACETYLASE"/>
    <property type="match status" value="1"/>
</dbReference>
<keyword evidence="6 15" id="KW-0028">Amino-acid biosynthesis</keyword>
<dbReference type="HAMAP" id="MF_01690">
    <property type="entry name" value="DapE"/>
    <property type="match status" value="1"/>
</dbReference>
<evidence type="ECO:0000256" key="1">
    <source>
        <dbReference type="ARBA" id="ARBA00005130"/>
    </source>
</evidence>
<feature type="binding site" evidence="15">
    <location>
        <position position="169"/>
    </location>
    <ligand>
        <name>Zn(2+)</name>
        <dbReference type="ChEBI" id="CHEBI:29105"/>
        <label>1</label>
    </ligand>
</feature>
<sequence length="383" mass="41896">MSSQSSSHSPTIELAKELISRRSVTPDDDGCQDLMIERLEALGFQIERLQFEEVTNLWARRGTSGPVFCFAGHTDVVPTGPEENWDHPPFDPVIEDGFLCGRGAADMKGSLAAFMTALERFIEHHPDHEGSIALLITSDEEGPFVNGTTRVIDHLEARHEKITWCIVGEPSSTAKVGDVIKNGRRGSISGDLIIRGVQGHVAYPHLVVNPIHMAAPALNDLASEIWDEGNEFFPPTSFQISNIHAGTGATNVVPGHLDVQFNLRFSTEVTADQIKERTYEILNRYGLNFDINWTLSGNPFITDRGDLVDACVESIKAITGLDSELSTSGGTSDGRFIAPTGAQVIELGPINATIHKVNERIKAEDLNTLSSLYENIMARLLAR</sequence>
<dbReference type="Gene3D" id="3.40.630.10">
    <property type="entry name" value="Zn peptidases"/>
    <property type="match status" value="2"/>
</dbReference>
<feature type="active site" evidence="15">
    <location>
        <position position="75"/>
    </location>
</feature>
<dbReference type="GO" id="GO:0009014">
    <property type="term" value="F:succinyl-diaminopimelate desuccinylase activity"/>
    <property type="evidence" value="ECO:0007669"/>
    <property type="project" value="UniProtKB-UniRule"/>
</dbReference>
<evidence type="ECO:0000256" key="8">
    <source>
        <dbReference type="ARBA" id="ARBA00022801"/>
    </source>
</evidence>
<evidence type="ECO:0000256" key="2">
    <source>
        <dbReference type="ARBA" id="ARBA00006746"/>
    </source>
</evidence>
<dbReference type="PROSITE" id="PS00759">
    <property type="entry name" value="ARGE_DAPE_CPG2_2"/>
    <property type="match status" value="1"/>
</dbReference>
<feature type="binding site" evidence="15">
    <location>
        <position position="106"/>
    </location>
    <ligand>
        <name>Zn(2+)</name>
        <dbReference type="ChEBI" id="CHEBI:29105"/>
        <label>1</label>
    </ligand>
</feature>
<dbReference type="InterPro" id="IPR011650">
    <property type="entry name" value="Peptidase_M20_dimer"/>
</dbReference>
<keyword evidence="12 15" id="KW-0170">Cobalt</keyword>
<dbReference type="UniPathway" id="UPA00034">
    <property type="reaction ID" value="UER00021"/>
</dbReference>